<dbReference type="Pfam" id="PF01144">
    <property type="entry name" value="CoA_trans"/>
    <property type="match status" value="1"/>
</dbReference>
<organism evidence="1 2">
    <name type="scientific">Halorientalis regularis</name>
    <dbReference type="NCBI Taxonomy" id="660518"/>
    <lineage>
        <taxon>Archaea</taxon>
        <taxon>Methanobacteriati</taxon>
        <taxon>Methanobacteriota</taxon>
        <taxon>Stenosarchaea group</taxon>
        <taxon>Halobacteria</taxon>
        <taxon>Halobacteriales</taxon>
        <taxon>Haloarculaceae</taxon>
        <taxon>Halorientalis</taxon>
    </lineage>
</organism>
<dbReference type="Proteomes" id="UP000199076">
    <property type="component" value="Unassembled WGS sequence"/>
</dbReference>
<reference evidence="2" key="1">
    <citation type="submission" date="2016-10" db="EMBL/GenBank/DDBJ databases">
        <authorList>
            <person name="Varghese N."/>
            <person name="Submissions S."/>
        </authorList>
    </citation>
    <scope>NUCLEOTIDE SEQUENCE [LARGE SCALE GENOMIC DNA]</scope>
    <source>
        <strain evidence="2">IBRC-M 10760</strain>
    </source>
</reference>
<dbReference type="InterPro" id="IPR004165">
    <property type="entry name" value="CoA_trans_fam_I"/>
</dbReference>
<protein>
    <submittedName>
        <fullName evidence="1">Glutaconate CoA-transferase subunit B</fullName>
    </submittedName>
</protein>
<dbReference type="InterPro" id="IPR037171">
    <property type="entry name" value="NagB/RpiA_transferase-like"/>
</dbReference>
<dbReference type="PANTHER" id="PTHR43293">
    <property type="entry name" value="ACETATE COA-TRANSFERASE YDIF"/>
    <property type="match status" value="1"/>
</dbReference>
<dbReference type="SMART" id="SM00882">
    <property type="entry name" value="CoA_trans"/>
    <property type="match status" value="1"/>
</dbReference>
<proteinExistence type="predicted"/>
<dbReference type="STRING" id="660518.SAMN05216218_108251"/>
<sequence>MSDPEPTQREQLLYTAAQEFRDESTVFTGFHWPVVAARVARKLHAPNLTSVFEAGIVYRGTSETLPTSTTEINAFDGNTDMYGNSIDTLHTFLKSGHLDRAAIDVSNVDRFGNVNTTVIGDYDDPSVRLPGPGGANDIATHAEDLTLICGSADPERYQDRVSYVSSPGHIDGDGSREAAGFEPGTGPSKLITPLGTFRFDETGRTRLDRLVPGATVADAREMTGWPIEDGDHEALPAPDADELAVVREVLEEAADRNYAAIRP</sequence>
<dbReference type="GO" id="GO:0008410">
    <property type="term" value="F:CoA-transferase activity"/>
    <property type="evidence" value="ECO:0007669"/>
    <property type="project" value="InterPro"/>
</dbReference>
<dbReference type="PANTHER" id="PTHR43293:SF3">
    <property type="entry name" value="CHOLESTEROL RING-CLEAVING HYDROLASE IPDB SUBUNIT"/>
    <property type="match status" value="1"/>
</dbReference>
<dbReference type="AlphaFoldDB" id="A0A1G7NCX0"/>
<evidence type="ECO:0000313" key="2">
    <source>
        <dbReference type="Proteomes" id="UP000199076"/>
    </source>
</evidence>
<accession>A0A1G7NCX0</accession>
<evidence type="ECO:0000313" key="1">
    <source>
        <dbReference type="EMBL" id="SDF71179.1"/>
    </source>
</evidence>
<dbReference type="SUPFAM" id="SSF100950">
    <property type="entry name" value="NagB/RpiA/CoA transferase-like"/>
    <property type="match status" value="1"/>
</dbReference>
<keyword evidence="2" id="KW-1185">Reference proteome</keyword>
<dbReference type="Gene3D" id="3.40.1080.10">
    <property type="entry name" value="Glutaconate Coenzyme A-transferase"/>
    <property type="match status" value="1"/>
</dbReference>
<keyword evidence="1" id="KW-0808">Transferase</keyword>
<name>A0A1G7NCX0_9EURY</name>
<dbReference type="RefSeq" id="WP_175452869.1">
    <property type="nucleotide sequence ID" value="NZ_FNBK01000008.1"/>
</dbReference>
<dbReference type="OrthoDB" id="9252at2157"/>
<dbReference type="EMBL" id="FNBK01000008">
    <property type="protein sequence ID" value="SDF71179.1"/>
    <property type="molecule type" value="Genomic_DNA"/>
</dbReference>
<gene>
    <name evidence="1" type="ORF">SAMN05216218_108251</name>
</gene>